<evidence type="ECO:0000259" key="3">
    <source>
        <dbReference type="PROSITE" id="PS50043"/>
    </source>
</evidence>
<dbReference type="PROSITE" id="PS50043">
    <property type="entry name" value="HTH_LUXR_2"/>
    <property type="match status" value="1"/>
</dbReference>
<dbReference type="PRINTS" id="PR00038">
    <property type="entry name" value="HTHLUXR"/>
</dbReference>
<dbReference type="SMART" id="SM00421">
    <property type="entry name" value="HTH_LUXR"/>
    <property type="match status" value="1"/>
</dbReference>
<organism evidence="4 5">
    <name type="scientific">Fictibacillus phosphorivorans</name>
    <dbReference type="NCBI Taxonomy" id="1221500"/>
    <lineage>
        <taxon>Bacteria</taxon>
        <taxon>Bacillati</taxon>
        <taxon>Bacillota</taxon>
        <taxon>Bacilli</taxon>
        <taxon>Bacillales</taxon>
        <taxon>Fictibacillaceae</taxon>
        <taxon>Fictibacillus</taxon>
    </lineage>
</organism>
<accession>A0A160IQL1</accession>
<keyword evidence="2" id="KW-0804">Transcription</keyword>
<dbReference type="Gene3D" id="1.10.10.10">
    <property type="entry name" value="Winged helix-like DNA-binding domain superfamily/Winged helix DNA-binding domain"/>
    <property type="match status" value="1"/>
</dbReference>
<feature type="domain" description="HTH luxR-type" evidence="3">
    <location>
        <begin position="146"/>
        <end position="211"/>
    </location>
</feature>
<dbReference type="PROSITE" id="PS00622">
    <property type="entry name" value="HTH_LUXR_1"/>
    <property type="match status" value="1"/>
</dbReference>
<evidence type="ECO:0000256" key="1">
    <source>
        <dbReference type="ARBA" id="ARBA00023015"/>
    </source>
</evidence>
<dbReference type="InterPro" id="IPR036388">
    <property type="entry name" value="WH-like_DNA-bd_sf"/>
</dbReference>
<dbReference type="STRING" id="1221500.ABE65_017440"/>
<dbReference type="Pfam" id="PF00196">
    <property type="entry name" value="GerE"/>
    <property type="match status" value="1"/>
</dbReference>
<dbReference type="RefSeq" id="WP_066397712.1">
    <property type="nucleotide sequence ID" value="NZ_CP015378.1"/>
</dbReference>
<dbReference type="SUPFAM" id="SSF52172">
    <property type="entry name" value="CheY-like"/>
    <property type="match status" value="1"/>
</dbReference>
<evidence type="ECO:0000313" key="4">
    <source>
        <dbReference type="EMBL" id="ANC78487.1"/>
    </source>
</evidence>
<evidence type="ECO:0000256" key="2">
    <source>
        <dbReference type="ARBA" id="ARBA00023163"/>
    </source>
</evidence>
<protein>
    <recommendedName>
        <fullName evidence="3">HTH luxR-type domain-containing protein</fullName>
    </recommendedName>
</protein>
<evidence type="ECO:0000313" key="5">
    <source>
        <dbReference type="Proteomes" id="UP000076623"/>
    </source>
</evidence>
<dbReference type="GO" id="GO:0006355">
    <property type="term" value="P:regulation of DNA-templated transcription"/>
    <property type="evidence" value="ECO:0007669"/>
    <property type="project" value="InterPro"/>
</dbReference>
<gene>
    <name evidence="4" type="ORF">ABE65_017440</name>
</gene>
<dbReference type="CDD" id="cd06170">
    <property type="entry name" value="LuxR_C_like"/>
    <property type="match status" value="1"/>
</dbReference>
<sequence>MIHILLIDDDIIFKDSLQHMLLNEMDEIFITSIESHKYNPLYKLAKNTDIVFVDLGIKHFNVVEIIQHFIKQDVRVVLFVPSIDQQAPLLLECLTFNIHGVLLKNMDISLMMHAITLLFCGQKYMPQAISFLIWEEYILLKRPLSFSRPNDLLTEREWEVLELLSIGMSNREISQSIFLSENTIKNHVASLLRKLGVKDRTTAVIRAYQHGWIKGMNTLLSNQDQ</sequence>
<dbReference type="SUPFAM" id="SSF46894">
    <property type="entry name" value="C-terminal effector domain of the bipartite response regulators"/>
    <property type="match status" value="1"/>
</dbReference>
<dbReference type="EMBL" id="CP015378">
    <property type="protein sequence ID" value="ANC78487.1"/>
    <property type="molecule type" value="Genomic_DNA"/>
</dbReference>
<dbReference type="Proteomes" id="UP000076623">
    <property type="component" value="Chromosome"/>
</dbReference>
<dbReference type="PANTHER" id="PTHR45566">
    <property type="entry name" value="HTH-TYPE TRANSCRIPTIONAL REGULATOR YHJB-RELATED"/>
    <property type="match status" value="1"/>
</dbReference>
<dbReference type="KEGG" id="fpn:ABE65_017440"/>
<dbReference type="GO" id="GO:0003677">
    <property type="term" value="F:DNA binding"/>
    <property type="evidence" value="ECO:0007669"/>
    <property type="project" value="InterPro"/>
</dbReference>
<name>A0A160IQL1_9BACL</name>
<keyword evidence="5" id="KW-1185">Reference proteome</keyword>
<dbReference type="PANTHER" id="PTHR45566:SF2">
    <property type="entry name" value="NARL SUBFAMILY"/>
    <property type="match status" value="1"/>
</dbReference>
<keyword evidence="1" id="KW-0805">Transcription regulation</keyword>
<proteinExistence type="predicted"/>
<dbReference type="Gene3D" id="3.40.50.2300">
    <property type="match status" value="1"/>
</dbReference>
<dbReference type="InterPro" id="IPR000792">
    <property type="entry name" value="Tscrpt_reg_LuxR_C"/>
</dbReference>
<dbReference type="InterPro" id="IPR011006">
    <property type="entry name" value="CheY-like_superfamily"/>
</dbReference>
<dbReference type="InterPro" id="IPR016032">
    <property type="entry name" value="Sig_transdc_resp-reg_C-effctor"/>
</dbReference>
<reference evidence="4 5" key="1">
    <citation type="submission" date="2016-04" db="EMBL/GenBank/DDBJ databases">
        <title>Complete genome sequence of Fictibacillus phosphorivorans G25-29, a strain toxic to nematodes.</title>
        <authorList>
            <person name="Zheng Z."/>
        </authorList>
    </citation>
    <scope>NUCLEOTIDE SEQUENCE [LARGE SCALE GENOMIC DNA]</scope>
    <source>
        <strain evidence="4 5">G25-29</strain>
    </source>
</reference>
<dbReference type="AlphaFoldDB" id="A0A160IQL1"/>
<dbReference type="InterPro" id="IPR051015">
    <property type="entry name" value="EvgA-like"/>
</dbReference>